<dbReference type="RefSeq" id="WP_210024962.1">
    <property type="nucleotide sequence ID" value="NZ_JAGINU010000001.1"/>
</dbReference>
<dbReference type="Pfam" id="PF12079">
    <property type="entry name" value="DUF3558"/>
    <property type="match status" value="1"/>
</dbReference>
<feature type="signal peptide" evidence="1">
    <location>
        <begin position="1"/>
        <end position="23"/>
    </location>
</feature>
<reference evidence="2 3" key="1">
    <citation type="submission" date="2021-03" db="EMBL/GenBank/DDBJ databases">
        <title>Sequencing the genomes of 1000 actinobacteria strains.</title>
        <authorList>
            <person name="Klenk H.-P."/>
        </authorList>
    </citation>
    <scope>NUCLEOTIDE SEQUENCE [LARGE SCALE GENOMIC DNA]</scope>
    <source>
        <strain evidence="2 3">DSM 45256</strain>
    </source>
</reference>
<accession>A0ABS4VM41</accession>
<protein>
    <recommendedName>
        <fullName evidence="4">DUF3558 domain-containing protein</fullName>
    </recommendedName>
</protein>
<dbReference type="EMBL" id="JAGINU010000001">
    <property type="protein sequence ID" value="MBP2364981.1"/>
    <property type="molecule type" value="Genomic_DNA"/>
</dbReference>
<evidence type="ECO:0008006" key="4">
    <source>
        <dbReference type="Google" id="ProtNLM"/>
    </source>
</evidence>
<sequence>MARPVRRRTPVLLASAVGVVVLAGCGGGGADQASPFPERPVSINVDLIDPCSTLSDEQRRTLGLSQGQSPEYTLTPAPSRGCAWSDFTTGYNFTVQTLPLSAEESVGAEGTRLTEVSGFGAVEATSLHDTTPICQLVIDADEARSIRVQAQSVLYGDDGRPRDSDLICPRAAEVARAVLHSVTAQA</sequence>
<evidence type="ECO:0000313" key="3">
    <source>
        <dbReference type="Proteomes" id="UP001519295"/>
    </source>
</evidence>
<gene>
    <name evidence="2" type="ORF">JOF36_000677</name>
</gene>
<keyword evidence="3" id="KW-1185">Reference proteome</keyword>
<keyword evidence="1" id="KW-0732">Signal</keyword>
<dbReference type="Proteomes" id="UP001519295">
    <property type="component" value="Unassembled WGS sequence"/>
</dbReference>
<organism evidence="2 3">
    <name type="scientific">Pseudonocardia parietis</name>
    <dbReference type="NCBI Taxonomy" id="570936"/>
    <lineage>
        <taxon>Bacteria</taxon>
        <taxon>Bacillati</taxon>
        <taxon>Actinomycetota</taxon>
        <taxon>Actinomycetes</taxon>
        <taxon>Pseudonocardiales</taxon>
        <taxon>Pseudonocardiaceae</taxon>
        <taxon>Pseudonocardia</taxon>
    </lineage>
</organism>
<proteinExistence type="predicted"/>
<comment type="caution">
    <text evidence="2">The sequence shown here is derived from an EMBL/GenBank/DDBJ whole genome shotgun (WGS) entry which is preliminary data.</text>
</comment>
<evidence type="ECO:0000313" key="2">
    <source>
        <dbReference type="EMBL" id="MBP2364981.1"/>
    </source>
</evidence>
<name>A0ABS4VM41_9PSEU</name>
<feature type="chain" id="PRO_5047212212" description="DUF3558 domain-containing protein" evidence="1">
    <location>
        <begin position="24"/>
        <end position="186"/>
    </location>
</feature>
<dbReference type="InterPro" id="IPR024520">
    <property type="entry name" value="DUF3558"/>
</dbReference>
<evidence type="ECO:0000256" key="1">
    <source>
        <dbReference type="SAM" id="SignalP"/>
    </source>
</evidence>
<dbReference type="PROSITE" id="PS51257">
    <property type="entry name" value="PROKAR_LIPOPROTEIN"/>
    <property type="match status" value="1"/>
</dbReference>